<evidence type="ECO:0000313" key="1">
    <source>
        <dbReference type="EMBL" id="JAH36604.1"/>
    </source>
</evidence>
<accession>A0A0E9S591</accession>
<protein>
    <submittedName>
        <fullName evidence="1">Uncharacterized protein</fullName>
    </submittedName>
</protein>
<name>A0A0E9S591_ANGAN</name>
<organism evidence="1">
    <name type="scientific">Anguilla anguilla</name>
    <name type="common">European freshwater eel</name>
    <name type="synonym">Muraena anguilla</name>
    <dbReference type="NCBI Taxonomy" id="7936"/>
    <lineage>
        <taxon>Eukaryota</taxon>
        <taxon>Metazoa</taxon>
        <taxon>Chordata</taxon>
        <taxon>Craniata</taxon>
        <taxon>Vertebrata</taxon>
        <taxon>Euteleostomi</taxon>
        <taxon>Actinopterygii</taxon>
        <taxon>Neopterygii</taxon>
        <taxon>Teleostei</taxon>
        <taxon>Anguilliformes</taxon>
        <taxon>Anguillidae</taxon>
        <taxon>Anguilla</taxon>
    </lineage>
</organism>
<reference evidence="1" key="1">
    <citation type="submission" date="2014-11" db="EMBL/GenBank/DDBJ databases">
        <authorList>
            <person name="Amaro Gonzalez C."/>
        </authorList>
    </citation>
    <scope>NUCLEOTIDE SEQUENCE</scope>
</reference>
<proteinExistence type="predicted"/>
<dbReference type="AlphaFoldDB" id="A0A0E9S591"/>
<reference evidence="1" key="2">
    <citation type="journal article" date="2015" name="Fish Shellfish Immunol.">
        <title>Early steps in the European eel (Anguilla anguilla)-Vibrio vulnificus interaction in the gills: Role of the RtxA13 toxin.</title>
        <authorList>
            <person name="Callol A."/>
            <person name="Pajuelo D."/>
            <person name="Ebbesson L."/>
            <person name="Teles M."/>
            <person name="MacKenzie S."/>
            <person name="Amaro C."/>
        </authorList>
    </citation>
    <scope>NUCLEOTIDE SEQUENCE</scope>
</reference>
<dbReference type="EMBL" id="GBXM01071973">
    <property type="protein sequence ID" value="JAH36604.1"/>
    <property type="molecule type" value="Transcribed_RNA"/>
</dbReference>
<sequence>MLPLTLLSSCACSLWPYNSTVSDSCCQSKTKLTNWGRGCSSNTSYGPISFL</sequence>